<evidence type="ECO:0000313" key="1">
    <source>
        <dbReference type="EMBL" id="AHG24023.1"/>
    </source>
</evidence>
<evidence type="ECO:0000313" key="2">
    <source>
        <dbReference type="Proteomes" id="UP000019366"/>
    </source>
</evidence>
<dbReference type="OrthoDB" id="39362at10239"/>
<reference evidence="1 2" key="1">
    <citation type="journal article" date="2014" name="Res. Microbiol.">
        <title>Characterization of Staphylococcus epidermidis phage vB_SepS_SEP9 - A unique member of the Siphoviridae family.</title>
        <authorList>
            <person name="Melo L.D."/>
            <person name="Sillankorva S."/>
            <person name="Ackermann H.W."/>
            <person name="Kropinski A.M."/>
            <person name="Azeredo J."/>
            <person name="Cerca N."/>
        </authorList>
    </citation>
    <scope>NUCLEOTIDE SEQUENCE [LARGE SCALE GENOMIC DNA]</scope>
</reference>
<accession>W5RV53</accession>
<gene>
    <name evidence="1" type="ORF">SEP9_102</name>
</gene>
<sequence length="128" mass="15572">MMNEKQLINNIMYALNEYDNMNDFLQCENMDKMEFEELCDNGWYSEITCGTYNGATDTFTPYQLTNENIISTLYTMMNEFEFWEFINEIVENEAIENNWHDLQYINELVHFYDIIIIKDERKLYIDMD</sequence>
<protein>
    <submittedName>
        <fullName evidence="1">Uncharacterized protein</fullName>
    </submittedName>
</protein>
<proteinExistence type="predicted"/>
<keyword evidence="2" id="KW-1185">Reference proteome</keyword>
<dbReference type="Proteomes" id="UP000019366">
    <property type="component" value="Segment"/>
</dbReference>
<dbReference type="RefSeq" id="YP_009007770.1">
    <property type="nucleotide sequence ID" value="NC_023582.1"/>
</dbReference>
<name>W5RV53_9CAUD</name>
<dbReference type="EMBL" id="KF929199">
    <property type="protein sequence ID" value="AHG24023.1"/>
    <property type="molecule type" value="Genomic_DNA"/>
</dbReference>
<dbReference type="GeneID" id="18504340"/>
<dbReference type="KEGG" id="vg:18504340"/>
<organism evidence="1 2">
    <name type="scientific">Staphylococcus phage vB_SepS_SEP9</name>
    <dbReference type="NCBI Taxonomy" id="1434319"/>
    <lineage>
        <taxon>Viruses</taxon>
        <taxon>Duplodnaviria</taxon>
        <taxon>Heunggongvirae</taxon>
        <taxon>Uroviricota</taxon>
        <taxon>Caudoviricetes</taxon>
        <taxon>Sextaecvirus</taxon>
        <taxon>Sextaecvirus SEP9</taxon>
    </lineage>
</organism>